<comment type="caution">
    <text evidence="8">The sequence shown here is derived from an EMBL/GenBank/DDBJ whole genome shotgun (WGS) entry which is preliminary data.</text>
</comment>
<name>A0ABU9KTB6_9EURY</name>
<dbReference type="SUPFAM" id="SSF47113">
    <property type="entry name" value="Histone-fold"/>
    <property type="match status" value="1"/>
</dbReference>
<dbReference type="CDD" id="cd22909">
    <property type="entry name" value="HFD_archaea_histone-like"/>
    <property type="match status" value="1"/>
</dbReference>
<organism evidence="8 9">
    <name type="scientific">Methanococcoides cohabitans</name>
    <dbReference type="NCBI Taxonomy" id="3136559"/>
    <lineage>
        <taxon>Archaea</taxon>
        <taxon>Methanobacteriati</taxon>
        <taxon>Methanobacteriota</taxon>
        <taxon>Stenosarchaea group</taxon>
        <taxon>Methanomicrobia</taxon>
        <taxon>Methanosarcinales</taxon>
        <taxon>Methanosarcinaceae</taxon>
        <taxon>Methanococcoides</taxon>
    </lineage>
</organism>
<comment type="similarity">
    <text evidence="3">Belongs to the archaeal histone HMF family.</text>
</comment>
<evidence type="ECO:0000259" key="7">
    <source>
        <dbReference type="Pfam" id="PF00808"/>
    </source>
</evidence>
<dbReference type="PANTHER" id="PTHR47828">
    <property type="entry name" value="ARCHAEAL HISTONE A"/>
    <property type="match status" value="1"/>
</dbReference>
<evidence type="ECO:0000256" key="3">
    <source>
        <dbReference type="ARBA" id="ARBA00008264"/>
    </source>
</evidence>
<dbReference type="Proteomes" id="UP001396646">
    <property type="component" value="Unassembled WGS sequence"/>
</dbReference>
<dbReference type="EMBL" id="JBCAUS010000005">
    <property type="protein sequence ID" value="MEL4305625.1"/>
    <property type="molecule type" value="Genomic_DNA"/>
</dbReference>
<dbReference type="Gene3D" id="1.10.20.10">
    <property type="entry name" value="Histone, subunit A"/>
    <property type="match status" value="1"/>
</dbReference>
<comment type="subcellular location">
    <subcellularLocation>
        <location evidence="1">Chromosome</location>
    </subcellularLocation>
    <subcellularLocation>
        <location evidence="2">Cytoplasm</location>
    </subcellularLocation>
</comment>
<feature type="domain" description="Transcription factor CBF/NF-Y/archaeal histone" evidence="7">
    <location>
        <begin position="4"/>
        <end position="64"/>
    </location>
</feature>
<keyword evidence="4" id="KW-0158">Chromosome</keyword>
<evidence type="ECO:0000256" key="5">
    <source>
        <dbReference type="ARBA" id="ARBA00022490"/>
    </source>
</evidence>
<keyword evidence="5" id="KW-0963">Cytoplasm</keyword>
<evidence type="ECO:0000313" key="8">
    <source>
        <dbReference type="EMBL" id="MEL4305625.1"/>
    </source>
</evidence>
<evidence type="ECO:0000256" key="1">
    <source>
        <dbReference type="ARBA" id="ARBA00004286"/>
    </source>
</evidence>
<evidence type="ECO:0000256" key="2">
    <source>
        <dbReference type="ARBA" id="ARBA00004496"/>
    </source>
</evidence>
<dbReference type="RefSeq" id="WP_342127270.1">
    <property type="nucleotide sequence ID" value="NZ_JBCAUS010000005.1"/>
</dbReference>
<accession>A0ABU9KTB6</accession>
<reference evidence="8 9" key="1">
    <citation type="submission" date="2024-04" db="EMBL/GenBank/DDBJ databases">
        <title>Methanococcoides sp. LMO-2.</title>
        <authorList>
            <person name="Liang L."/>
        </authorList>
    </citation>
    <scope>NUCLEOTIDE SEQUENCE [LARGE SCALE GENOMIC DNA]</scope>
    <source>
        <strain evidence="8 9">LMO-2</strain>
    </source>
</reference>
<dbReference type="InterPro" id="IPR003958">
    <property type="entry name" value="CBFA_NFYB_domain"/>
</dbReference>
<dbReference type="InterPro" id="IPR050004">
    <property type="entry name" value="HmfB-like"/>
</dbReference>
<gene>
    <name evidence="8" type="ORF">WOA13_07280</name>
</gene>
<evidence type="ECO:0000256" key="4">
    <source>
        <dbReference type="ARBA" id="ARBA00022454"/>
    </source>
</evidence>
<keyword evidence="9" id="KW-1185">Reference proteome</keyword>
<evidence type="ECO:0000313" key="9">
    <source>
        <dbReference type="Proteomes" id="UP001396646"/>
    </source>
</evidence>
<dbReference type="PANTHER" id="PTHR47828:SF1">
    <property type="entry name" value="ARCHAEAL HISTONE A"/>
    <property type="match status" value="1"/>
</dbReference>
<dbReference type="InterPro" id="IPR009072">
    <property type="entry name" value="Histone-fold"/>
</dbReference>
<evidence type="ECO:0000256" key="6">
    <source>
        <dbReference type="ARBA" id="ARBA00023125"/>
    </source>
</evidence>
<protein>
    <submittedName>
        <fullName evidence="8">Histone family protein</fullName>
    </submittedName>
</protein>
<proteinExistence type="inferred from homology"/>
<dbReference type="NCBIfam" id="NF043032">
    <property type="entry name" value="archaea_histone"/>
    <property type="match status" value="1"/>
</dbReference>
<sequence length="73" mass="8109">MPILPLASVERLIRSANAERVSESAASILLEILEDYGVKIAKEAIIYANHAGRKTVKDEDIKLAFDMLTKPRD</sequence>
<keyword evidence="6" id="KW-0238">DNA-binding</keyword>
<dbReference type="Pfam" id="PF00808">
    <property type="entry name" value="CBFD_NFYB_HMF"/>
    <property type="match status" value="1"/>
</dbReference>
<dbReference type="InterPro" id="IPR050947">
    <property type="entry name" value="Archaeal_histone_HMF"/>
</dbReference>